<dbReference type="PANTHER" id="PTHR36848:SF2">
    <property type="entry name" value="SECRETED PROTEIN"/>
    <property type="match status" value="1"/>
</dbReference>
<organism evidence="1 2">
    <name type="scientific">Marasmius crinis-equi</name>
    <dbReference type="NCBI Taxonomy" id="585013"/>
    <lineage>
        <taxon>Eukaryota</taxon>
        <taxon>Fungi</taxon>
        <taxon>Dikarya</taxon>
        <taxon>Basidiomycota</taxon>
        <taxon>Agaricomycotina</taxon>
        <taxon>Agaricomycetes</taxon>
        <taxon>Agaricomycetidae</taxon>
        <taxon>Agaricales</taxon>
        <taxon>Marasmiineae</taxon>
        <taxon>Marasmiaceae</taxon>
        <taxon>Marasmius</taxon>
    </lineage>
</organism>
<dbReference type="Proteomes" id="UP001465976">
    <property type="component" value="Unassembled WGS sequence"/>
</dbReference>
<keyword evidence="2" id="KW-1185">Reference proteome</keyword>
<evidence type="ECO:0000313" key="2">
    <source>
        <dbReference type="Proteomes" id="UP001465976"/>
    </source>
</evidence>
<dbReference type="Gene3D" id="2.60.120.260">
    <property type="entry name" value="Galactose-binding domain-like"/>
    <property type="match status" value="1"/>
</dbReference>
<dbReference type="SUPFAM" id="SSF49785">
    <property type="entry name" value="Galactose-binding domain-like"/>
    <property type="match status" value="1"/>
</dbReference>
<reference evidence="1 2" key="1">
    <citation type="submission" date="2024-02" db="EMBL/GenBank/DDBJ databases">
        <title>A draft genome for the cacao thread blight pathogen Marasmius crinis-equi.</title>
        <authorList>
            <person name="Cohen S.P."/>
            <person name="Baruah I.K."/>
            <person name="Amoako-Attah I."/>
            <person name="Bukari Y."/>
            <person name="Meinhardt L.W."/>
            <person name="Bailey B.A."/>
        </authorList>
    </citation>
    <scope>NUCLEOTIDE SEQUENCE [LARGE SCALE GENOMIC DNA]</scope>
    <source>
        <strain evidence="1 2">GH-76</strain>
    </source>
</reference>
<sequence length="282" mass="29779">MRNNGLPTIIAGGIPGFDGTQVAKAQDLAQQLAALPKVKRVDSEDGIPGNTTANLSRTLTATGTPFVVDTRSGEVSPVAVWNTMEDGHIVIPASRVYRVSAPSIHISDADSDSLGAMTSSGVELNITAWTPPTNLSQVESVLVPYPPINLTQGLVPWDQLDGHQNTSGVGTYVTTFDWAHSGVGVQLDFGSVVHTLKAWVNGEEIPTADPTRPVVDISGFVKEGTNTIRVDAASTLLNVILATPGVQTFGQSQDRGALQPPAHYGLVEPVRLIPYARVTVET</sequence>
<dbReference type="EMBL" id="JBAHYK010002547">
    <property type="protein sequence ID" value="KAL0564854.1"/>
    <property type="molecule type" value="Genomic_DNA"/>
</dbReference>
<name>A0ABR3EPP6_9AGAR</name>
<dbReference type="PANTHER" id="PTHR36848">
    <property type="entry name" value="DNA-BINDING PROTEIN (PUTATIVE SECRETED PROTEIN)-RELATED"/>
    <property type="match status" value="1"/>
</dbReference>
<accession>A0ABR3EPP6</accession>
<comment type="caution">
    <text evidence="1">The sequence shown here is derived from an EMBL/GenBank/DDBJ whole genome shotgun (WGS) entry which is preliminary data.</text>
</comment>
<evidence type="ECO:0000313" key="1">
    <source>
        <dbReference type="EMBL" id="KAL0564854.1"/>
    </source>
</evidence>
<evidence type="ECO:0008006" key="3">
    <source>
        <dbReference type="Google" id="ProtNLM"/>
    </source>
</evidence>
<gene>
    <name evidence="1" type="ORF">V5O48_017182</name>
</gene>
<dbReference type="InterPro" id="IPR008979">
    <property type="entry name" value="Galactose-bd-like_sf"/>
</dbReference>
<proteinExistence type="predicted"/>
<dbReference type="InterPro" id="IPR053161">
    <property type="entry name" value="Ulvan_degrading_GH"/>
</dbReference>
<protein>
    <recommendedName>
        <fullName evidence="3">Minor tail protein</fullName>
    </recommendedName>
</protein>